<dbReference type="Pfam" id="PF00098">
    <property type="entry name" value="zf-CCHC"/>
    <property type="match status" value="1"/>
</dbReference>
<keyword evidence="3" id="KW-0540">Nuclease</keyword>
<feature type="region of interest" description="Disordered" evidence="11">
    <location>
        <begin position="1"/>
        <end position="36"/>
    </location>
</feature>
<keyword evidence="15" id="KW-1185">Reference proteome</keyword>
<organism evidence="14 15">
    <name type="scientific">Caenorhabditis japonica</name>
    <dbReference type="NCBI Taxonomy" id="281687"/>
    <lineage>
        <taxon>Eukaryota</taxon>
        <taxon>Metazoa</taxon>
        <taxon>Ecdysozoa</taxon>
        <taxon>Nematoda</taxon>
        <taxon>Chromadorea</taxon>
        <taxon>Rhabditida</taxon>
        <taxon>Rhabditina</taxon>
        <taxon>Rhabditomorpha</taxon>
        <taxon>Rhabditoidea</taxon>
        <taxon>Rhabditidae</taxon>
        <taxon>Peloderinae</taxon>
        <taxon>Caenorhabditis</taxon>
    </lineage>
</organism>
<dbReference type="SUPFAM" id="SSF57756">
    <property type="entry name" value="Retrovirus zinc finger-like domains"/>
    <property type="match status" value="1"/>
</dbReference>
<keyword evidence="1" id="KW-0808">Transferase</keyword>
<dbReference type="GO" id="GO:0005737">
    <property type="term" value="C:cytoplasm"/>
    <property type="evidence" value="ECO:0007669"/>
    <property type="project" value="UniProtKB-ARBA"/>
</dbReference>
<evidence type="ECO:0000256" key="11">
    <source>
        <dbReference type="SAM" id="MobiDB-lite"/>
    </source>
</evidence>
<evidence type="ECO:0000256" key="2">
    <source>
        <dbReference type="ARBA" id="ARBA00022695"/>
    </source>
</evidence>
<feature type="domain" description="Integrase-type" evidence="13">
    <location>
        <begin position="323"/>
        <end position="374"/>
    </location>
</feature>
<keyword evidence="2" id="KW-0548">Nucleotidyltransferase</keyword>
<keyword evidence="4" id="KW-0479">Metal-binding</keyword>
<evidence type="ECO:0000256" key="6">
    <source>
        <dbReference type="ARBA" id="ARBA00022801"/>
    </source>
</evidence>
<feature type="DNA-binding region" description="Integrase-type" evidence="10">
    <location>
        <begin position="323"/>
        <end position="374"/>
    </location>
</feature>
<keyword evidence="9" id="KW-0862">Zinc</keyword>
<dbReference type="PROSITE" id="PS50158">
    <property type="entry name" value="ZF_CCHC"/>
    <property type="match status" value="1"/>
</dbReference>
<reference evidence="14" key="2">
    <citation type="submission" date="2022-06" db="UniProtKB">
        <authorList>
            <consortium name="EnsemblMetazoa"/>
        </authorList>
    </citation>
    <scope>IDENTIFICATION</scope>
    <source>
        <strain evidence="14">DF5081</strain>
    </source>
</reference>
<keyword evidence="7" id="KW-0229">DNA integration</keyword>
<dbReference type="GO" id="GO:0016779">
    <property type="term" value="F:nucleotidyltransferase activity"/>
    <property type="evidence" value="ECO:0007669"/>
    <property type="project" value="UniProtKB-KW"/>
</dbReference>
<feature type="domain" description="CCHC-type" evidence="12">
    <location>
        <begin position="44"/>
        <end position="60"/>
    </location>
</feature>
<dbReference type="Proteomes" id="UP000005237">
    <property type="component" value="Unassembled WGS sequence"/>
</dbReference>
<protein>
    <recommendedName>
        <fullName evidence="16">CCHC-type domain-containing protein</fullName>
    </recommendedName>
</protein>
<accession>A0A8R1IUW4</accession>
<dbReference type="PROSITE" id="PS51027">
    <property type="entry name" value="INTEGRASE_DBD"/>
    <property type="match status" value="1"/>
</dbReference>
<name>A0A8R1IUW4_CAEJA</name>
<sequence length="446" mass="50017">MNEGKMKKDTSWRRSDRQPKQFKEEHKDEMGLKRVENQSQPNLRCFRCGGVGHMSRQCTSKPAYVVEKKKSEESEGVGAEVVETVEILGQNRKIIIDSGAVVSVMSSAMWERLKNGCPDWEKRSEELAKPGFTILNASKAEMPVEKQLKLEVRVRGRKALVVFQLVENMARAGEKTASTTPKLFANEVIVDVDMGKKVWLESNKEWMPARLCSKNDEGNMTVSVSNWRNEPVLIKKNQIVGVVSREWKVCERKEEKVVNMLDIDKKPSLKGEWRKKNEVFAIEDSELTQTGIGKCKVELEKDPIHKIKYPGVGDRVLIRIPAEKLTTKNPKLANEWQGPYRVLKTTDNSAEVAPIIGNGKSLWVPWEHIRVVPKEVPEVKIETKAKRGRRAMQKDVEKNVSRVNVGCASTGQGSGLSEGGEVAGGKSCTQTPCIIGLHVSAPRHSV</sequence>
<dbReference type="GO" id="GO:0015074">
    <property type="term" value="P:DNA integration"/>
    <property type="evidence" value="ECO:0007669"/>
    <property type="project" value="UniProtKB-KW"/>
</dbReference>
<dbReference type="GO" id="GO:0019899">
    <property type="term" value="F:enzyme binding"/>
    <property type="evidence" value="ECO:0007669"/>
    <property type="project" value="UniProtKB-ARBA"/>
</dbReference>
<dbReference type="AlphaFoldDB" id="A0A8R1IUW4"/>
<evidence type="ECO:0008006" key="16">
    <source>
        <dbReference type="Google" id="ProtNLM"/>
    </source>
</evidence>
<reference evidence="15" key="1">
    <citation type="submission" date="2010-08" db="EMBL/GenBank/DDBJ databases">
        <authorList>
            <consortium name="Caenorhabditis japonica Sequencing Consortium"/>
            <person name="Wilson R.K."/>
        </authorList>
    </citation>
    <scope>NUCLEOTIDE SEQUENCE [LARGE SCALE GENOMIC DNA]</scope>
    <source>
        <strain evidence="15">DF5081</strain>
    </source>
</reference>
<evidence type="ECO:0000256" key="8">
    <source>
        <dbReference type="ARBA" id="ARBA00023125"/>
    </source>
</evidence>
<dbReference type="SMART" id="SM00343">
    <property type="entry name" value="ZnF_C2HC"/>
    <property type="match status" value="1"/>
</dbReference>
<keyword evidence="9" id="KW-0863">Zinc-finger</keyword>
<evidence type="ECO:0000256" key="3">
    <source>
        <dbReference type="ARBA" id="ARBA00022722"/>
    </source>
</evidence>
<dbReference type="InterPro" id="IPR001037">
    <property type="entry name" value="Integrase_C_retrovir"/>
</dbReference>
<evidence type="ECO:0000313" key="14">
    <source>
        <dbReference type="EnsemblMetazoa" id="CJA42225a.1"/>
    </source>
</evidence>
<evidence type="ECO:0000259" key="13">
    <source>
        <dbReference type="PROSITE" id="PS51027"/>
    </source>
</evidence>
<evidence type="ECO:0000313" key="15">
    <source>
        <dbReference type="Proteomes" id="UP000005237"/>
    </source>
</evidence>
<dbReference type="Gene3D" id="2.30.30.850">
    <property type="match status" value="1"/>
</dbReference>
<evidence type="ECO:0000256" key="10">
    <source>
        <dbReference type="PROSITE-ProRule" id="PRU00506"/>
    </source>
</evidence>
<keyword evidence="8" id="KW-0238">DNA-binding</keyword>
<dbReference type="EnsemblMetazoa" id="CJA42225a.1">
    <property type="protein sequence ID" value="CJA42225a.1"/>
    <property type="gene ID" value="WBGene00218073"/>
</dbReference>
<evidence type="ECO:0000256" key="5">
    <source>
        <dbReference type="ARBA" id="ARBA00022759"/>
    </source>
</evidence>
<keyword evidence="6" id="KW-0378">Hydrolase</keyword>
<proteinExistence type="predicted"/>
<evidence type="ECO:0000256" key="1">
    <source>
        <dbReference type="ARBA" id="ARBA00022679"/>
    </source>
</evidence>
<evidence type="ECO:0000259" key="12">
    <source>
        <dbReference type="PROSITE" id="PS50158"/>
    </source>
</evidence>
<dbReference type="Gene3D" id="4.10.60.10">
    <property type="entry name" value="Zinc finger, CCHC-type"/>
    <property type="match status" value="1"/>
</dbReference>
<dbReference type="GO" id="GO:0016787">
    <property type="term" value="F:hydrolase activity"/>
    <property type="evidence" value="ECO:0007669"/>
    <property type="project" value="UniProtKB-KW"/>
</dbReference>
<dbReference type="GO" id="GO:0003677">
    <property type="term" value="F:DNA binding"/>
    <property type="evidence" value="ECO:0007669"/>
    <property type="project" value="UniProtKB-KW"/>
</dbReference>
<dbReference type="InterPro" id="IPR001878">
    <property type="entry name" value="Znf_CCHC"/>
</dbReference>
<evidence type="ECO:0000256" key="9">
    <source>
        <dbReference type="PROSITE-ProRule" id="PRU00047"/>
    </source>
</evidence>
<dbReference type="GO" id="GO:0008270">
    <property type="term" value="F:zinc ion binding"/>
    <property type="evidence" value="ECO:0007669"/>
    <property type="project" value="UniProtKB-KW"/>
</dbReference>
<evidence type="ECO:0000256" key="4">
    <source>
        <dbReference type="ARBA" id="ARBA00022723"/>
    </source>
</evidence>
<dbReference type="InterPro" id="IPR036875">
    <property type="entry name" value="Znf_CCHC_sf"/>
</dbReference>
<keyword evidence="5" id="KW-0255">Endonuclease</keyword>
<dbReference type="GO" id="GO:0004519">
    <property type="term" value="F:endonuclease activity"/>
    <property type="evidence" value="ECO:0007669"/>
    <property type="project" value="UniProtKB-KW"/>
</dbReference>
<evidence type="ECO:0000256" key="7">
    <source>
        <dbReference type="ARBA" id="ARBA00022908"/>
    </source>
</evidence>